<sequence>MNSIGENCNELKKEYDTCFNAWFSEQFLRGSTDDSRCAPIFKLYQECVKNAMKDHHINFKEIDADHLGSEKEYKPPSDKPNS</sequence>
<dbReference type="InterPro" id="IPR007918">
    <property type="entry name" value="MDM35_apoptosis"/>
</dbReference>
<dbReference type="Pfam" id="PF05254">
    <property type="entry name" value="UPF0203"/>
    <property type="match status" value="1"/>
</dbReference>
<reference evidence="4" key="1">
    <citation type="journal article" date="2015" name="Insect Biochem. Mol. Biol.">
        <title>An insight into the sialome of the horse fly, Tabanus bromius.</title>
        <authorList>
            <person name="Ribeiro J.M."/>
            <person name="Kazimirova M."/>
            <person name="Takac P."/>
            <person name="Andersen J.F."/>
            <person name="Francischetti I.M."/>
        </authorList>
    </citation>
    <scope>NUCLEOTIDE SEQUENCE</scope>
</reference>
<name>A0A0K8TRU6_TABBR</name>
<accession>A0A0K8TRU6</accession>
<proteinExistence type="evidence at transcript level"/>
<dbReference type="GO" id="GO:0045332">
    <property type="term" value="P:phospholipid translocation"/>
    <property type="evidence" value="ECO:0007669"/>
    <property type="project" value="TreeGrafter"/>
</dbReference>
<evidence type="ECO:0000256" key="2">
    <source>
        <dbReference type="ARBA" id="ARBA00023157"/>
    </source>
</evidence>
<dbReference type="EMBL" id="GDAI01000735">
    <property type="protein sequence ID" value="JAI16868.1"/>
    <property type="molecule type" value="mRNA"/>
</dbReference>
<dbReference type="GO" id="GO:1990050">
    <property type="term" value="F:phosphatidic acid transfer activity"/>
    <property type="evidence" value="ECO:0007669"/>
    <property type="project" value="TreeGrafter"/>
</dbReference>
<organism evidence="4">
    <name type="scientific">Tabanus bromius</name>
    <name type="common">Band-eyed brown horse fly</name>
    <dbReference type="NCBI Taxonomy" id="304241"/>
    <lineage>
        <taxon>Eukaryota</taxon>
        <taxon>Metazoa</taxon>
        <taxon>Ecdysozoa</taxon>
        <taxon>Arthropoda</taxon>
        <taxon>Hexapoda</taxon>
        <taxon>Insecta</taxon>
        <taxon>Pterygota</taxon>
        <taxon>Neoptera</taxon>
        <taxon>Endopterygota</taxon>
        <taxon>Diptera</taxon>
        <taxon>Brachycera</taxon>
        <taxon>Tabanomorpha</taxon>
        <taxon>Tabanoidea</taxon>
        <taxon>Tabanidae</taxon>
        <taxon>Tabanus</taxon>
    </lineage>
</organism>
<dbReference type="GO" id="GO:0005758">
    <property type="term" value="C:mitochondrial intermembrane space"/>
    <property type="evidence" value="ECO:0007669"/>
    <property type="project" value="TreeGrafter"/>
</dbReference>
<evidence type="ECO:0000256" key="3">
    <source>
        <dbReference type="ARBA" id="ARBA00023706"/>
    </source>
</evidence>
<dbReference type="PANTHER" id="PTHR46403:SF1">
    <property type="entry name" value="TP53-REGULATED INHIBITOR OF APOPTOSIS 1"/>
    <property type="match status" value="1"/>
</dbReference>
<comment type="catalytic activity">
    <reaction evidence="3">
        <text>a 1,2-diacyl-sn-glycero-3-phosphate(in) = a 1,2-diacyl-sn-glycero-3-phosphate(out)</text>
        <dbReference type="Rhea" id="RHEA:36435"/>
        <dbReference type="ChEBI" id="CHEBI:58608"/>
    </reaction>
</comment>
<keyword evidence="2" id="KW-1015">Disulfide bond</keyword>
<dbReference type="AlphaFoldDB" id="A0A0K8TRU6"/>
<dbReference type="GO" id="GO:0005634">
    <property type="term" value="C:nucleus"/>
    <property type="evidence" value="ECO:0007669"/>
    <property type="project" value="TreeGrafter"/>
</dbReference>
<protein>
    <submittedName>
        <fullName evidence="4">Putative tp53-regulated inhibitor of apoptosis 1-like protein</fullName>
    </submittedName>
</protein>
<dbReference type="GO" id="GO:0005829">
    <property type="term" value="C:cytosol"/>
    <property type="evidence" value="ECO:0007669"/>
    <property type="project" value="TreeGrafter"/>
</dbReference>
<evidence type="ECO:0000313" key="4">
    <source>
        <dbReference type="EMBL" id="JAI16868.1"/>
    </source>
</evidence>
<dbReference type="PANTHER" id="PTHR46403">
    <property type="entry name" value="TP53-REGULATED INHIBITOR OF APOPTOSIS 1"/>
    <property type="match status" value="1"/>
</dbReference>
<evidence type="ECO:0000256" key="1">
    <source>
        <dbReference type="ARBA" id="ARBA00006196"/>
    </source>
</evidence>
<dbReference type="PROSITE" id="PS51808">
    <property type="entry name" value="CHCH"/>
    <property type="match status" value="1"/>
</dbReference>
<comment type="similarity">
    <text evidence="1">Belongs to the TRIAP1/MDM35 family.</text>
</comment>